<sequence length="73" mass="8517">MYEIGSTKHKKPLADIYTSQIHVIWDKNCLVSIMLKFYRTAIIAKSFLGDGTYIQIKEIPEHSWQENIEGNFI</sequence>
<evidence type="ECO:0000313" key="2">
    <source>
        <dbReference type="Proteomes" id="UP000286260"/>
    </source>
</evidence>
<name>A0A3R6DIM8_9BACT</name>
<reference evidence="1 2" key="1">
    <citation type="submission" date="2018-08" db="EMBL/GenBank/DDBJ databases">
        <title>A genome reference for cultivated species of the human gut microbiota.</title>
        <authorList>
            <person name="Zou Y."/>
            <person name="Xue W."/>
            <person name="Luo G."/>
        </authorList>
    </citation>
    <scope>NUCLEOTIDE SEQUENCE [LARGE SCALE GENOMIC DNA]</scope>
    <source>
        <strain evidence="1 2">AM34-17</strain>
    </source>
</reference>
<protein>
    <submittedName>
        <fullName evidence="1">Uncharacterized protein</fullName>
    </submittedName>
</protein>
<dbReference type="AlphaFoldDB" id="A0A3R6DIM8"/>
<proteinExistence type="predicted"/>
<accession>A0A3R6DIM8</accession>
<gene>
    <name evidence="1" type="ORF">DW828_02955</name>
</gene>
<organism evidence="1 2">
    <name type="scientific">Parabacteroides merdae</name>
    <dbReference type="NCBI Taxonomy" id="46503"/>
    <lineage>
        <taxon>Bacteria</taxon>
        <taxon>Pseudomonadati</taxon>
        <taxon>Bacteroidota</taxon>
        <taxon>Bacteroidia</taxon>
        <taxon>Bacteroidales</taxon>
        <taxon>Tannerellaceae</taxon>
        <taxon>Parabacteroides</taxon>
    </lineage>
</organism>
<dbReference type="Proteomes" id="UP000286260">
    <property type="component" value="Unassembled WGS sequence"/>
</dbReference>
<evidence type="ECO:0000313" key="1">
    <source>
        <dbReference type="EMBL" id="RHC89518.1"/>
    </source>
</evidence>
<comment type="caution">
    <text evidence="1">The sequence shown here is derived from an EMBL/GenBank/DDBJ whole genome shotgun (WGS) entry which is preliminary data.</text>
</comment>
<dbReference type="EMBL" id="QSII01000002">
    <property type="protein sequence ID" value="RHC89518.1"/>
    <property type="molecule type" value="Genomic_DNA"/>
</dbReference>